<dbReference type="Pfam" id="PF00179">
    <property type="entry name" value="UQ_con"/>
    <property type="match status" value="1"/>
</dbReference>
<dbReference type="eggNOG" id="KOG0425">
    <property type="taxonomic scope" value="Eukaryota"/>
</dbReference>
<evidence type="ECO:0000259" key="3">
    <source>
        <dbReference type="PROSITE" id="PS50127"/>
    </source>
</evidence>
<dbReference type="InParanoid" id="I1BRY1"/>
<dbReference type="EMBL" id="CH476733">
    <property type="protein sequence ID" value="EIE78961.1"/>
    <property type="molecule type" value="Genomic_DNA"/>
</dbReference>
<protein>
    <recommendedName>
        <fullName evidence="3">UBC core domain-containing protein</fullName>
    </recommendedName>
</protein>
<evidence type="ECO:0000313" key="4">
    <source>
        <dbReference type="EMBL" id="EIE78961.1"/>
    </source>
</evidence>
<dbReference type="Proteomes" id="UP000009138">
    <property type="component" value="Unassembled WGS sequence"/>
</dbReference>
<evidence type="ECO:0000313" key="5">
    <source>
        <dbReference type="Proteomes" id="UP000009138"/>
    </source>
</evidence>
<dbReference type="InterPro" id="IPR000608">
    <property type="entry name" value="UBC"/>
</dbReference>
<keyword evidence="1" id="KW-0833">Ubl conjugation pathway</keyword>
<dbReference type="AlphaFoldDB" id="I1BRY1"/>
<proteinExistence type="predicted"/>
<dbReference type="VEuPathDB" id="FungiDB:RO3G_03666"/>
<feature type="compositionally biased region" description="Basic and acidic residues" evidence="2">
    <location>
        <begin position="79"/>
        <end position="93"/>
    </location>
</feature>
<feature type="region of interest" description="Disordered" evidence="2">
    <location>
        <begin position="79"/>
        <end position="127"/>
    </location>
</feature>
<name>I1BRY1_RHIO9</name>
<evidence type="ECO:0000256" key="1">
    <source>
        <dbReference type="ARBA" id="ARBA00022786"/>
    </source>
</evidence>
<sequence length="127" mass="14445">MTFPEDYPFNPPTFRFNNEFYHPNGTMESYSGVLVSIISLLADPNCSSPANVDAGVDYRKNRDVFESIVKKQVEASKSDIPKGFKMPESEKDFMPTAPAELEEDENFWYESGDDSDFGVDDFDEDDE</sequence>
<accession>I1BRY1</accession>
<reference evidence="4 5" key="1">
    <citation type="journal article" date="2009" name="PLoS Genet.">
        <title>Genomic analysis of the basal lineage fungus Rhizopus oryzae reveals a whole-genome duplication.</title>
        <authorList>
            <person name="Ma L.-J."/>
            <person name="Ibrahim A.S."/>
            <person name="Skory C."/>
            <person name="Grabherr M.G."/>
            <person name="Burger G."/>
            <person name="Butler M."/>
            <person name="Elias M."/>
            <person name="Idnurm A."/>
            <person name="Lang B.F."/>
            <person name="Sone T."/>
            <person name="Abe A."/>
            <person name="Calvo S.E."/>
            <person name="Corrochano L.M."/>
            <person name="Engels R."/>
            <person name="Fu J."/>
            <person name="Hansberg W."/>
            <person name="Kim J.-M."/>
            <person name="Kodira C.D."/>
            <person name="Koehrsen M.J."/>
            <person name="Liu B."/>
            <person name="Miranda-Saavedra D."/>
            <person name="O'Leary S."/>
            <person name="Ortiz-Castellanos L."/>
            <person name="Poulter R."/>
            <person name="Rodriguez-Romero J."/>
            <person name="Ruiz-Herrera J."/>
            <person name="Shen Y.-Q."/>
            <person name="Zeng Q."/>
            <person name="Galagan J."/>
            <person name="Birren B.W."/>
            <person name="Cuomo C.A."/>
            <person name="Wickes B.L."/>
        </authorList>
    </citation>
    <scope>NUCLEOTIDE SEQUENCE [LARGE SCALE GENOMIC DNA]</scope>
    <source>
        <strain evidence="5">RA 99-880 / ATCC MYA-4621 / FGSC 9543 / NRRL 43880</strain>
    </source>
</reference>
<organism evidence="4 5">
    <name type="scientific">Rhizopus delemar (strain RA 99-880 / ATCC MYA-4621 / FGSC 9543 / NRRL 43880)</name>
    <name type="common">Mucormycosis agent</name>
    <name type="synonym">Rhizopus arrhizus var. delemar</name>
    <dbReference type="NCBI Taxonomy" id="246409"/>
    <lineage>
        <taxon>Eukaryota</taxon>
        <taxon>Fungi</taxon>
        <taxon>Fungi incertae sedis</taxon>
        <taxon>Mucoromycota</taxon>
        <taxon>Mucoromycotina</taxon>
        <taxon>Mucoromycetes</taxon>
        <taxon>Mucorales</taxon>
        <taxon>Mucorineae</taxon>
        <taxon>Rhizopodaceae</taxon>
        <taxon>Rhizopus</taxon>
    </lineage>
</organism>
<dbReference type="PANTHER" id="PTHR24067">
    <property type="entry name" value="UBIQUITIN-CONJUGATING ENZYME E2"/>
    <property type="match status" value="1"/>
</dbReference>
<dbReference type="Gene3D" id="3.10.110.10">
    <property type="entry name" value="Ubiquitin Conjugating Enzyme"/>
    <property type="match status" value="2"/>
</dbReference>
<dbReference type="RefSeq" id="XP_067514357.1">
    <property type="nucleotide sequence ID" value="XM_067658256.1"/>
</dbReference>
<keyword evidence="5" id="KW-1185">Reference proteome</keyword>
<dbReference type="GeneID" id="93610637"/>
<dbReference type="SUPFAM" id="SSF54495">
    <property type="entry name" value="UBC-like"/>
    <property type="match status" value="1"/>
</dbReference>
<dbReference type="OrthoDB" id="2269117at2759"/>
<dbReference type="InterPro" id="IPR016135">
    <property type="entry name" value="UBQ-conjugating_enzyme/RWD"/>
</dbReference>
<gene>
    <name evidence="4" type="ORF">RO3G_03666</name>
</gene>
<dbReference type="PROSITE" id="PS50127">
    <property type="entry name" value="UBC_2"/>
    <property type="match status" value="1"/>
</dbReference>
<dbReference type="STRING" id="246409.I1BRY1"/>
<dbReference type="InterPro" id="IPR050113">
    <property type="entry name" value="Ub_conjugating_enzyme"/>
</dbReference>
<feature type="domain" description="UBC core" evidence="3">
    <location>
        <begin position="1"/>
        <end position="78"/>
    </location>
</feature>
<feature type="compositionally biased region" description="Acidic residues" evidence="2">
    <location>
        <begin position="100"/>
        <end position="127"/>
    </location>
</feature>
<evidence type="ECO:0000256" key="2">
    <source>
        <dbReference type="SAM" id="MobiDB-lite"/>
    </source>
</evidence>